<reference evidence="2" key="1">
    <citation type="submission" date="2015-07" db="EMBL/GenBank/DDBJ databases">
        <title>Complete Genome of Thermincola ferriacetica strain Z-0001T.</title>
        <authorList>
            <person name="Lusk B."/>
            <person name="Badalamenti J.P."/>
            <person name="Parameswaran P."/>
            <person name="Bond D.R."/>
            <person name="Torres C.I."/>
        </authorList>
    </citation>
    <scope>NUCLEOTIDE SEQUENCE [LARGE SCALE GENOMIC DNA]</scope>
    <source>
        <strain evidence="2">Z-0001</strain>
    </source>
</reference>
<dbReference type="RefSeq" id="WP_052218765.1">
    <property type="nucleotide sequence ID" value="NZ_LGTE01000024.1"/>
</dbReference>
<dbReference type="AlphaFoldDB" id="A0A0L6VZU4"/>
<comment type="caution">
    <text evidence="1">The sequence shown here is derived from an EMBL/GenBank/DDBJ whole genome shotgun (WGS) entry which is preliminary data.</text>
</comment>
<evidence type="ECO:0000313" key="2">
    <source>
        <dbReference type="Proteomes" id="UP000037175"/>
    </source>
</evidence>
<accession>A0A0L6VZU4</accession>
<proteinExistence type="predicted"/>
<name>A0A0L6VZU4_9FIRM</name>
<dbReference type="Proteomes" id="UP000037175">
    <property type="component" value="Unassembled WGS sequence"/>
</dbReference>
<keyword evidence="2" id="KW-1185">Reference proteome</keyword>
<sequence>MPKKNQKMVWYENVGHRKEGGWSVYYITYVQARNSREALMKFKEYNLRHPEIRCSKHDVDIRKIGSDRTKGRYKEIFKEGPGTKVIETVIPSEENID</sequence>
<evidence type="ECO:0000313" key="1">
    <source>
        <dbReference type="EMBL" id="KNZ68668.1"/>
    </source>
</evidence>
<protein>
    <submittedName>
        <fullName evidence="1">Uncharacterized protein</fullName>
    </submittedName>
</protein>
<dbReference type="EMBL" id="LGTE01000024">
    <property type="protein sequence ID" value="KNZ68668.1"/>
    <property type="molecule type" value="Genomic_DNA"/>
</dbReference>
<organism evidence="1 2">
    <name type="scientific">Thermincola ferriacetica</name>
    <dbReference type="NCBI Taxonomy" id="281456"/>
    <lineage>
        <taxon>Bacteria</taxon>
        <taxon>Bacillati</taxon>
        <taxon>Bacillota</taxon>
        <taxon>Clostridia</taxon>
        <taxon>Eubacteriales</taxon>
        <taxon>Thermincolaceae</taxon>
        <taxon>Thermincola</taxon>
    </lineage>
</organism>
<gene>
    <name evidence="1" type="ORF">Tfer_2759</name>
</gene>